<keyword evidence="3" id="KW-1185">Reference proteome</keyword>
<feature type="compositionally biased region" description="Basic and acidic residues" evidence="1">
    <location>
        <begin position="89"/>
        <end position="102"/>
    </location>
</feature>
<dbReference type="Proteomes" id="UP000327157">
    <property type="component" value="Chromosome 16"/>
</dbReference>
<dbReference type="AlphaFoldDB" id="A0A5N5H7S5"/>
<gene>
    <name evidence="2" type="ORF">D8674_015706</name>
</gene>
<organism evidence="2 3">
    <name type="scientific">Pyrus ussuriensis x Pyrus communis</name>
    <dbReference type="NCBI Taxonomy" id="2448454"/>
    <lineage>
        <taxon>Eukaryota</taxon>
        <taxon>Viridiplantae</taxon>
        <taxon>Streptophyta</taxon>
        <taxon>Embryophyta</taxon>
        <taxon>Tracheophyta</taxon>
        <taxon>Spermatophyta</taxon>
        <taxon>Magnoliopsida</taxon>
        <taxon>eudicotyledons</taxon>
        <taxon>Gunneridae</taxon>
        <taxon>Pentapetalae</taxon>
        <taxon>rosids</taxon>
        <taxon>fabids</taxon>
        <taxon>Rosales</taxon>
        <taxon>Rosaceae</taxon>
        <taxon>Amygdaloideae</taxon>
        <taxon>Maleae</taxon>
        <taxon>Pyrus</taxon>
    </lineage>
</organism>
<protein>
    <submittedName>
        <fullName evidence="2">Pyrophosphate-energized vacuolar membrane proton pump</fullName>
    </submittedName>
</protein>
<proteinExistence type="predicted"/>
<reference evidence="2 3" key="3">
    <citation type="submission" date="2019-11" db="EMBL/GenBank/DDBJ databases">
        <title>A de novo genome assembly of a pear dwarfing rootstock.</title>
        <authorList>
            <person name="Wang F."/>
            <person name="Wang J."/>
            <person name="Li S."/>
            <person name="Zhang Y."/>
            <person name="Fang M."/>
            <person name="Ma L."/>
            <person name="Zhao Y."/>
            <person name="Jiang S."/>
        </authorList>
    </citation>
    <scope>NUCLEOTIDE SEQUENCE [LARGE SCALE GENOMIC DNA]</scope>
    <source>
        <strain evidence="2">S2</strain>
        <tissue evidence="2">Leaf</tissue>
    </source>
</reference>
<accession>A0A5N5H7S5</accession>
<evidence type="ECO:0000256" key="1">
    <source>
        <dbReference type="SAM" id="MobiDB-lite"/>
    </source>
</evidence>
<reference evidence="2 3" key="1">
    <citation type="submission" date="2019-09" db="EMBL/GenBank/DDBJ databases">
        <authorList>
            <person name="Ou C."/>
        </authorList>
    </citation>
    <scope>NUCLEOTIDE SEQUENCE [LARGE SCALE GENOMIC DNA]</scope>
    <source>
        <strain evidence="2">S2</strain>
        <tissue evidence="2">Leaf</tissue>
    </source>
</reference>
<evidence type="ECO:0000313" key="2">
    <source>
        <dbReference type="EMBL" id="KAB2624046.1"/>
    </source>
</evidence>
<comment type="caution">
    <text evidence="2">The sequence shown here is derived from an EMBL/GenBank/DDBJ whole genome shotgun (WGS) entry which is preliminary data.</text>
</comment>
<evidence type="ECO:0000313" key="3">
    <source>
        <dbReference type="Proteomes" id="UP000327157"/>
    </source>
</evidence>
<feature type="region of interest" description="Disordered" evidence="1">
    <location>
        <begin position="89"/>
        <end position="114"/>
    </location>
</feature>
<name>A0A5N5H7S5_9ROSA</name>
<reference evidence="3" key="2">
    <citation type="submission" date="2019-10" db="EMBL/GenBank/DDBJ databases">
        <title>A de novo genome assembly of a pear dwarfing rootstock.</title>
        <authorList>
            <person name="Wang F."/>
            <person name="Wang J."/>
            <person name="Li S."/>
            <person name="Zhang Y."/>
            <person name="Fang M."/>
            <person name="Ma L."/>
            <person name="Zhao Y."/>
            <person name="Jiang S."/>
        </authorList>
    </citation>
    <scope>NUCLEOTIDE SEQUENCE [LARGE SCALE GENOMIC DNA]</scope>
</reference>
<sequence>MLLTPTNQTSSSSQAAHREVLPARQWRLGPFVEFRGRLGPLRESLTCETYIHWTKEKAVLITAHSGIKISAPRPGSIVAPIALRSPPRDLRVSPHTVDHRSFELMGPSKRMRVE</sequence>
<dbReference type="EMBL" id="SMOL01000160">
    <property type="protein sequence ID" value="KAB2624046.1"/>
    <property type="molecule type" value="Genomic_DNA"/>
</dbReference>